<name>A0A3M8X6T6_9ACTN</name>
<dbReference type="AlphaFoldDB" id="A0A3M8X6T6"/>
<evidence type="ECO:0000259" key="1">
    <source>
        <dbReference type="SMART" id="SM00960"/>
    </source>
</evidence>
<gene>
    <name evidence="2" type="ORF">EEJ42_02255</name>
</gene>
<keyword evidence="3" id="KW-1185">Reference proteome</keyword>
<dbReference type="RefSeq" id="WP_123098353.1">
    <property type="nucleotide sequence ID" value="NZ_RIBZ01000032.1"/>
</dbReference>
<dbReference type="Gene3D" id="3.30.450.30">
    <property type="entry name" value="Dynein light chain 2a, cytoplasmic"/>
    <property type="match status" value="1"/>
</dbReference>
<evidence type="ECO:0000313" key="3">
    <source>
        <dbReference type="Proteomes" id="UP000275401"/>
    </source>
</evidence>
<evidence type="ECO:0000313" key="2">
    <source>
        <dbReference type="EMBL" id="RNG37364.1"/>
    </source>
</evidence>
<dbReference type="Pfam" id="PF03259">
    <property type="entry name" value="Robl_LC7"/>
    <property type="match status" value="1"/>
</dbReference>
<dbReference type="SMART" id="SM00960">
    <property type="entry name" value="Robl_LC7"/>
    <property type="match status" value="1"/>
</dbReference>
<protein>
    <submittedName>
        <fullName evidence="2">Roadblock/LC7 domain-containing protein</fullName>
    </submittedName>
</protein>
<feature type="domain" description="Roadblock/LAMTOR2" evidence="1">
    <location>
        <begin position="19"/>
        <end position="113"/>
    </location>
</feature>
<reference evidence="2 3" key="1">
    <citation type="submission" date="2018-11" db="EMBL/GenBank/DDBJ databases">
        <title>The Potential of Streptomyces as Biocontrol Agents against the Tomato grey mould, Botrytis cinerea (Gray mold) Frontiers in Microbiology.</title>
        <authorList>
            <person name="Li D."/>
        </authorList>
    </citation>
    <scope>NUCLEOTIDE SEQUENCE [LARGE SCALE GENOMIC DNA]</scope>
    <source>
        <strain evidence="2 3">NEAU-LD23</strain>
    </source>
</reference>
<organism evidence="2 3">
    <name type="scientific">Streptomyces botrytidirepellens</name>
    <dbReference type="NCBI Taxonomy" id="2486417"/>
    <lineage>
        <taxon>Bacteria</taxon>
        <taxon>Bacillati</taxon>
        <taxon>Actinomycetota</taxon>
        <taxon>Actinomycetes</taxon>
        <taxon>Kitasatosporales</taxon>
        <taxon>Streptomycetaceae</taxon>
        <taxon>Streptomyces</taxon>
    </lineage>
</organism>
<dbReference type="PANTHER" id="PTHR36222">
    <property type="entry name" value="SERINE PROTEASE INHIBITOR RV3364C"/>
    <property type="match status" value="1"/>
</dbReference>
<dbReference type="InterPro" id="IPR053141">
    <property type="entry name" value="Mycobact_SerProt_Inhib_Rv3364c"/>
</dbReference>
<dbReference type="SUPFAM" id="SSF103196">
    <property type="entry name" value="Roadblock/LC7 domain"/>
    <property type="match status" value="1"/>
</dbReference>
<accession>A0A3M8X6T6</accession>
<dbReference type="PANTHER" id="PTHR36222:SF1">
    <property type="entry name" value="SERINE PROTEASE INHIBITOR RV3364C"/>
    <property type="match status" value="1"/>
</dbReference>
<dbReference type="Proteomes" id="UP000275401">
    <property type="component" value="Unassembled WGS sequence"/>
</dbReference>
<comment type="caution">
    <text evidence="2">The sequence shown here is derived from an EMBL/GenBank/DDBJ whole genome shotgun (WGS) entry which is preliminary data.</text>
</comment>
<sequence>MQTDGSPATGQSAARDKLSALLTKLLNTVPGTNRALLAAGDGLKLAWTEQPDADADAFAAAVVGLYSLGRQVFKDNPLGGIRQIIVEHDGGHLFVMSAGVDFTHANAVNTVLAVKAAPDADAGQVGYEMDAFIRGLDEHLVVEARPNAFSGPGL</sequence>
<proteinExistence type="predicted"/>
<dbReference type="EMBL" id="RIBZ01000032">
    <property type="protein sequence ID" value="RNG37364.1"/>
    <property type="molecule type" value="Genomic_DNA"/>
</dbReference>
<dbReference type="InterPro" id="IPR004942">
    <property type="entry name" value="Roadblock/LAMTOR2_dom"/>
</dbReference>